<sequence>MKNVQTEFSGEIRCCPAASLGGSSVPYLTQLAHCSLCVSGVRKDTEMFSLLLHQDSLSFGNNTHSVKVGINFYSRTSSGNIN</sequence>
<evidence type="ECO:0000313" key="1">
    <source>
        <dbReference type="EMBL" id="JAH93515.1"/>
    </source>
</evidence>
<reference evidence="1" key="1">
    <citation type="submission" date="2014-11" db="EMBL/GenBank/DDBJ databases">
        <authorList>
            <person name="Amaro Gonzalez C."/>
        </authorList>
    </citation>
    <scope>NUCLEOTIDE SEQUENCE</scope>
</reference>
<organism evidence="1">
    <name type="scientific">Anguilla anguilla</name>
    <name type="common">European freshwater eel</name>
    <name type="synonym">Muraena anguilla</name>
    <dbReference type="NCBI Taxonomy" id="7936"/>
    <lineage>
        <taxon>Eukaryota</taxon>
        <taxon>Metazoa</taxon>
        <taxon>Chordata</taxon>
        <taxon>Craniata</taxon>
        <taxon>Vertebrata</taxon>
        <taxon>Euteleostomi</taxon>
        <taxon>Actinopterygii</taxon>
        <taxon>Neopterygii</taxon>
        <taxon>Teleostei</taxon>
        <taxon>Anguilliformes</taxon>
        <taxon>Anguillidae</taxon>
        <taxon>Anguilla</taxon>
    </lineage>
</organism>
<reference evidence="1" key="2">
    <citation type="journal article" date="2015" name="Fish Shellfish Immunol.">
        <title>Early steps in the European eel (Anguilla anguilla)-Vibrio vulnificus interaction in the gills: Role of the RtxA13 toxin.</title>
        <authorList>
            <person name="Callol A."/>
            <person name="Pajuelo D."/>
            <person name="Ebbesson L."/>
            <person name="Teles M."/>
            <person name="MacKenzie S."/>
            <person name="Amaro C."/>
        </authorList>
    </citation>
    <scope>NUCLEOTIDE SEQUENCE</scope>
</reference>
<protein>
    <submittedName>
        <fullName evidence="1">Uncharacterized protein</fullName>
    </submittedName>
</protein>
<name>A0A0E9WVD4_ANGAN</name>
<dbReference type="EMBL" id="GBXM01015062">
    <property type="protein sequence ID" value="JAH93515.1"/>
    <property type="molecule type" value="Transcribed_RNA"/>
</dbReference>
<proteinExistence type="predicted"/>
<dbReference type="AlphaFoldDB" id="A0A0E9WVD4"/>
<accession>A0A0E9WVD4</accession>